<dbReference type="Proteomes" id="UP000018852">
    <property type="component" value="Unassembled WGS sequence"/>
</dbReference>
<evidence type="ECO:0000313" key="2">
    <source>
        <dbReference type="EMBL" id="ETJ03293.1"/>
    </source>
</evidence>
<name>W1VB94_9ACTO</name>
<organism evidence="2 3">
    <name type="scientific">Actinomyces urogenitalis DORA_12</name>
    <dbReference type="NCBI Taxonomy" id="1403939"/>
    <lineage>
        <taxon>Bacteria</taxon>
        <taxon>Bacillati</taxon>
        <taxon>Actinomycetota</taxon>
        <taxon>Actinomycetes</taxon>
        <taxon>Actinomycetales</taxon>
        <taxon>Actinomycetaceae</taxon>
        <taxon>Actinomyces</taxon>
    </lineage>
</organism>
<feature type="region of interest" description="Disordered" evidence="1">
    <location>
        <begin position="1"/>
        <end position="22"/>
    </location>
</feature>
<evidence type="ECO:0000256" key="1">
    <source>
        <dbReference type="SAM" id="MobiDB-lite"/>
    </source>
</evidence>
<sequence>MSARKNGTDAAERSISLPQGLQ</sequence>
<dbReference type="AlphaFoldDB" id="W1VB94"/>
<accession>W1VB94</accession>
<evidence type="ECO:0000313" key="3">
    <source>
        <dbReference type="Proteomes" id="UP000018852"/>
    </source>
</evidence>
<feature type="compositionally biased region" description="Basic and acidic residues" evidence="1">
    <location>
        <begin position="1"/>
        <end position="12"/>
    </location>
</feature>
<protein>
    <submittedName>
        <fullName evidence="2">Uncharacterized protein</fullName>
    </submittedName>
</protein>
<reference evidence="2 3" key="1">
    <citation type="submission" date="2013-12" db="EMBL/GenBank/DDBJ databases">
        <title>A Varibaculum cambriense genome reconstructed from a premature infant gut community with otherwise low bacterial novelty that shifts toward anaerobic metabolism during the third week of life.</title>
        <authorList>
            <person name="Brown C.T."/>
            <person name="Sharon I."/>
            <person name="Thomas B.C."/>
            <person name="Castelle C.J."/>
            <person name="Morowitz M.J."/>
            <person name="Banfield J.F."/>
        </authorList>
    </citation>
    <scope>NUCLEOTIDE SEQUENCE [LARGE SCALE GENOMIC DNA]</scope>
    <source>
        <strain evidence="3">DORA_12</strain>
    </source>
</reference>
<proteinExistence type="predicted"/>
<feature type="non-terminal residue" evidence="2">
    <location>
        <position position="22"/>
    </location>
</feature>
<comment type="caution">
    <text evidence="2">The sequence shown here is derived from an EMBL/GenBank/DDBJ whole genome shotgun (WGS) entry which is preliminary data.</text>
</comment>
<gene>
    <name evidence="2" type="ORF">Q605_AUC00859G0001</name>
</gene>
<dbReference type="EMBL" id="AZLV01000859">
    <property type="protein sequence ID" value="ETJ03293.1"/>
    <property type="molecule type" value="Genomic_DNA"/>
</dbReference>